<accession>A0A6H2HBA7</accession>
<dbReference type="NCBIfam" id="TIGR04438">
    <property type="entry name" value="small_Trp_rich"/>
    <property type="match status" value="1"/>
</dbReference>
<dbReference type="KEGG" id="pvac:HC248_02426"/>
<evidence type="ECO:0000256" key="1">
    <source>
        <dbReference type="SAM" id="Phobius"/>
    </source>
</evidence>
<dbReference type="InterPro" id="IPR031044">
    <property type="entry name" value="Small_Trp_rich"/>
</dbReference>
<dbReference type="EMBL" id="CP051461">
    <property type="protein sequence ID" value="QJC57110.1"/>
    <property type="molecule type" value="Genomic_DNA"/>
</dbReference>
<dbReference type="Proteomes" id="UP000502041">
    <property type="component" value="Chromosome"/>
</dbReference>
<evidence type="ECO:0000313" key="2">
    <source>
        <dbReference type="EMBL" id="QJC57110.1"/>
    </source>
</evidence>
<evidence type="ECO:0008006" key="4">
    <source>
        <dbReference type="Google" id="ProtNLM"/>
    </source>
</evidence>
<evidence type="ECO:0000313" key="3">
    <source>
        <dbReference type="Proteomes" id="UP000502041"/>
    </source>
</evidence>
<proteinExistence type="predicted"/>
<keyword evidence="1" id="KW-0812">Transmembrane</keyword>
<sequence length="80" mass="9414">MYFLLLGIFLLLMKSLAFAPVVSWSWWLVLLPFLLAVLWWAWADWSGYTKRSVVKKIELRKQKRNDKLSQSLGMGSKPKK</sequence>
<dbReference type="RefSeq" id="WP_168922672.1">
    <property type="nucleotide sequence ID" value="NZ_CP051461.1"/>
</dbReference>
<reference evidence="2 3" key="1">
    <citation type="submission" date="2020-04" db="EMBL/GenBank/DDBJ databases">
        <title>Complete genome of a Psychrophilic, Marine, Gas Vacuolate Bacterium Polaromonas vacuolata KCTC 22033T.</title>
        <authorList>
            <person name="Hwang K."/>
            <person name="Kim K.M."/>
        </authorList>
    </citation>
    <scope>NUCLEOTIDE SEQUENCE [LARGE SCALE GENOMIC DNA]</scope>
    <source>
        <strain evidence="2 3">KCTC 22033</strain>
    </source>
</reference>
<keyword evidence="3" id="KW-1185">Reference proteome</keyword>
<name>A0A6H2HBA7_9BURK</name>
<feature type="transmembrane region" description="Helical" evidence="1">
    <location>
        <begin position="27"/>
        <end position="45"/>
    </location>
</feature>
<keyword evidence="1" id="KW-1133">Transmembrane helix</keyword>
<protein>
    <recommendedName>
        <fullName evidence="4">Small Trp-rich protein</fullName>
    </recommendedName>
</protein>
<organism evidence="2 3">
    <name type="scientific">Polaromonas vacuolata</name>
    <dbReference type="NCBI Taxonomy" id="37448"/>
    <lineage>
        <taxon>Bacteria</taxon>
        <taxon>Pseudomonadati</taxon>
        <taxon>Pseudomonadota</taxon>
        <taxon>Betaproteobacteria</taxon>
        <taxon>Burkholderiales</taxon>
        <taxon>Comamonadaceae</taxon>
        <taxon>Polaromonas</taxon>
    </lineage>
</organism>
<gene>
    <name evidence="2" type="ORF">HC248_02426</name>
</gene>
<keyword evidence="1" id="KW-0472">Membrane</keyword>
<dbReference type="AlphaFoldDB" id="A0A6H2HBA7"/>